<proteinExistence type="predicted"/>
<comment type="caution">
    <text evidence="2">The sequence shown here is derived from an EMBL/GenBank/DDBJ whole genome shotgun (WGS) entry which is preliminary data.</text>
</comment>
<feature type="transmembrane region" description="Helical" evidence="1">
    <location>
        <begin position="40"/>
        <end position="64"/>
    </location>
</feature>
<dbReference type="AlphaFoldDB" id="A0A6G2DBX4"/>
<feature type="transmembrane region" description="Helical" evidence="1">
    <location>
        <begin position="116"/>
        <end position="134"/>
    </location>
</feature>
<protein>
    <submittedName>
        <fullName evidence="2">MFS transporter permease</fullName>
    </submittedName>
</protein>
<reference evidence="2 3" key="1">
    <citation type="submission" date="2019-11" db="EMBL/GenBank/DDBJ databases">
        <title>Growth characteristics of pneumococcus vary with the chemical composition of the capsule and with environmental conditions.</title>
        <authorList>
            <person name="Tothpal A."/>
            <person name="Desobry K."/>
            <person name="Joshi S."/>
            <person name="Wyllie A.L."/>
            <person name="Weinberger D.M."/>
        </authorList>
    </citation>
    <scope>NUCLEOTIDE SEQUENCE [LARGE SCALE GENOMIC DNA]</scope>
    <source>
        <strain evidence="3">pnumococcus19F</strain>
    </source>
</reference>
<feature type="transmembrane region" description="Helical" evidence="1">
    <location>
        <begin position="146"/>
        <end position="165"/>
    </location>
</feature>
<gene>
    <name evidence="2" type="ORF">GM540_08685</name>
</gene>
<dbReference type="EMBL" id="WNHQ01000805">
    <property type="protein sequence ID" value="MTV74053.1"/>
    <property type="molecule type" value="Genomic_DNA"/>
</dbReference>
<feature type="non-terminal residue" evidence="2">
    <location>
        <position position="166"/>
    </location>
</feature>
<sequence length="166" mass="18736">MKLFWTNNIYRQLLLNSCFSSFGDSIFYLAIINYVAQYNFAPLAILLISISEMVPLLSQLFLGILGDFQENRVKHALCIAKIKILLYAILTVFLVLSPFSLVSVIMIVIINLISDTLSYLSAYMMNALYISVIKDDLHDAMGFRQSLMRVVHIVANLAGAFLINVM</sequence>
<name>A0A6G2DBX4_STREE</name>
<evidence type="ECO:0000256" key="1">
    <source>
        <dbReference type="SAM" id="Phobius"/>
    </source>
</evidence>
<dbReference type="Proteomes" id="UP000483094">
    <property type="component" value="Unassembled WGS sequence"/>
</dbReference>
<evidence type="ECO:0000313" key="2">
    <source>
        <dbReference type="EMBL" id="MTV74053.1"/>
    </source>
</evidence>
<feature type="transmembrane region" description="Helical" evidence="1">
    <location>
        <begin position="12"/>
        <end position="34"/>
    </location>
</feature>
<keyword evidence="1" id="KW-1133">Transmembrane helix</keyword>
<evidence type="ECO:0000313" key="3">
    <source>
        <dbReference type="Proteomes" id="UP000483094"/>
    </source>
</evidence>
<keyword evidence="1" id="KW-0812">Transmembrane</keyword>
<organism evidence="2 3">
    <name type="scientific">Streptococcus pneumoniae</name>
    <dbReference type="NCBI Taxonomy" id="1313"/>
    <lineage>
        <taxon>Bacteria</taxon>
        <taxon>Bacillati</taxon>
        <taxon>Bacillota</taxon>
        <taxon>Bacilli</taxon>
        <taxon>Lactobacillales</taxon>
        <taxon>Streptococcaceae</taxon>
        <taxon>Streptococcus</taxon>
    </lineage>
</organism>
<accession>A0A6G2DBX4</accession>
<feature type="transmembrane region" description="Helical" evidence="1">
    <location>
        <begin position="84"/>
        <end position="110"/>
    </location>
</feature>
<keyword evidence="1" id="KW-0472">Membrane</keyword>